<dbReference type="PANTHER" id="PTHR30185:SF16">
    <property type="entry name" value="PROTEIN GLCT"/>
    <property type="match status" value="1"/>
</dbReference>
<dbReference type="NCBIfam" id="NF047357">
    <property type="entry name" value="antiterm_GlcT"/>
    <property type="match status" value="1"/>
</dbReference>
<dbReference type="Gene3D" id="1.10.1790.10">
    <property type="entry name" value="PRD domain"/>
    <property type="match status" value="1"/>
</dbReference>
<organism evidence="3 4">
    <name type="scientific">Gracilibacillus xinjiangensis</name>
    <dbReference type="NCBI Taxonomy" id="1193282"/>
    <lineage>
        <taxon>Bacteria</taxon>
        <taxon>Bacillati</taxon>
        <taxon>Bacillota</taxon>
        <taxon>Bacilli</taxon>
        <taxon>Bacillales</taxon>
        <taxon>Bacillaceae</taxon>
        <taxon>Gracilibacillus</taxon>
    </lineage>
</organism>
<dbReference type="Gene3D" id="2.30.24.10">
    <property type="entry name" value="CAT RNA-binding domain"/>
    <property type="match status" value="1"/>
</dbReference>
<sequence>MEEKIVVKKALNNNVLIASHPRYKEVILIGKGIGFGKKSGDIVPESQVEKTFLLKDEQEQEQYKQLLSNVDQDLMEILNEVIILIEQRMGEKLNEHIHVALTDHLSFAISRAAQNVQFNNPFLFEIESLYPKEFQVSREVVKILKDKVGVEFPEGEMGFIALHIHSAVTDKSIRDMNQHHQLISQLVQIIEENLQLKIDRHNIDYHRLVQHLHRAIERVYQEESLGEQTNLVNVLKSTYPVCYNLAWKLIKVMQRKLNTRVDESEVLYLTIHLQRLIQSS</sequence>
<evidence type="ECO:0000313" key="3">
    <source>
        <dbReference type="EMBL" id="MFC4403579.1"/>
    </source>
</evidence>
<feature type="domain" description="PRD" evidence="2">
    <location>
        <begin position="69"/>
        <end position="174"/>
    </location>
</feature>
<gene>
    <name evidence="3" type="primary">glcT</name>
    <name evidence="3" type="ORF">ACFOY7_10915</name>
</gene>
<dbReference type="RefSeq" id="WP_390252110.1">
    <property type="nucleotide sequence ID" value="NZ_JBHSDT010000007.1"/>
</dbReference>
<dbReference type="InterPro" id="IPR011608">
    <property type="entry name" value="PRD"/>
</dbReference>
<evidence type="ECO:0000256" key="1">
    <source>
        <dbReference type="ARBA" id="ARBA00022737"/>
    </source>
</evidence>
<keyword evidence="1" id="KW-0677">Repeat</keyword>
<proteinExistence type="predicted"/>
<dbReference type="Pfam" id="PF03123">
    <property type="entry name" value="CAT_RBD"/>
    <property type="match status" value="1"/>
</dbReference>
<dbReference type="InterPro" id="IPR050661">
    <property type="entry name" value="BglG_antiterminators"/>
</dbReference>
<evidence type="ECO:0000259" key="2">
    <source>
        <dbReference type="PROSITE" id="PS51372"/>
    </source>
</evidence>
<dbReference type="PANTHER" id="PTHR30185">
    <property type="entry name" value="CRYPTIC BETA-GLUCOSIDE BGL OPERON ANTITERMINATOR"/>
    <property type="match status" value="1"/>
</dbReference>
<dbReference type="PROSITE" id="PS51372">
    <property type="entry name" value="PRD_2"/>
    <property type="match status" value="2"/>
</dbReference>
<dbReference type="EMBL" id="JBHSDT010000007">
    <property type="protein sequence ID" value="MFC4403579.1"/>
    <property type="molecule type" value="Genomic_DNA"/>
</dbReference>
<evidence type="ECO:0000313" key="4">
    <source>
        <dbReference type="Proteomes" id="UP001595882"/>
    </source>
</evidence>
<dbReference type="Pfam" id="PF00874">
    <property type="entry name" value="PRD"/>
    <property type="match status" value="2"/>
</dbReference>
<dbReference type="Gene3D" id="1.20.890.100">
    <property type="match status" value="1"/>
</dbReference>
<dbReference type="InterPro" id="IPR036634">
    <property type="entry name" value="PRD_sf"/>
</dbReference>
<dbReference type="SMART" id="SM01061">
    <property type="entry name" value="CAT_RBD"/>
    <property type="match status" value="1"/>
</dbReference>
<dbReference type="Proteomes" id="UP001595882">
    <property type="component" value="Unassembled WGS sequence"/>
</dbReference>
<keyword evidence="4" id="KW-1185">Reference proteome</keyword>
<feature type="domain" description="PRD" evidence="2">
    <location>
        <begin position="175"/>
        <end position="280"/>
    </location>
</feature>
<protein>
    <submittedName>
        <fullName evidence="3">Glucose PTS transporter transcription antiterminator GlcT</fullName>
    </submittedName>
</protein>
<accession>A0ABV8WVT2</accession>
<dbReference type="InterPro" id="IPR036650">
    <property type="entry name" value="CAT_RNA-bd_dom_sf"/>
</dbReference>
<dbReference type="SUPFAM" id="SSF50151">
    <property type="entry name" value="SacY-like RNA-binding domain"/>
    <property type="match status" value="1"/>
</dbReference>
<dbReference type="InterPro" id="IPR004341">
    <property type="entry name" value="CAT_RNA-bd_dom"/>
</dbReference>
<name>A0ABV8WVT2_9BACI</name>
<reference evidence="4" key="1">
    <citation type="journal article" date="2019" name="Int. J. Syst. Evol. Microbiol.">
        <title>The Global Catalogue of Microorganisms (GCM) 10K type strain sequencing project: providing services to taxonomists for standard genome sequencing and annotation.</title>
        <authorList>
            <consortium name="The Broad Institute Genomics Platform"/>
            <consortium name="The Broad Institute Genome Sequencing Center for Infectious Disease"/>
            <person name="Wu L."/>
            <person name="Ma J."/>
        </authorList>
    </citation>
    <scope>NUCLEOTIDE SEQUENCE [LARGE SCALE GENOMIC DNA]</scope>
    <source>
        <strain evidence="4">CCUG 37865</strain>
    </source>
</reference>
<dbReference type="Gene3D" id="1.20.58.1950">
    <property type="match status" value="1"/>
</dbReference>
<dbReference type="SUPFAM" id="SSF63520">
    <property type="entry name" value="PTS-regulatory domain, PRD"/>
    <property type="match status" value="2"/>
</dbReference>
<comment type="caution">
    <text evidence="3">The sequence shown here is derived from an EMBL/GenBank/DDBJ whole genome shotgun (WGS) entry which is preliminary data.</text>
</comment>